<comment type="caution">
    <text evidence="6">The sequence shown here is derived from an EMBL/GenBank/DDBJ whole genome shotgun (WGS) entry which is preliminary data.</text>
</comment>
<evidence type="ECO:0000256" key="3">
    <source>
        <dbReference type="ARBA" id="ARBA00022989"/>
    </source>
</evidence>
<accession>A0ABX0UT26</accession>
<dbReference type="RefSeq" id="WP_167277111.1">
    <property type="nucleotide sequence ID" value="NZ_JAASQJ010000008.1"/>
</dbReference>
<evidence type="ECO:0000256" key="1">
    <source>
        <dbReference type="ARBA" id="ARBA00004141"/>
    </source>
</evidence>
<comment type="subcellular location">
    <subcellularLocation>
        <location evidence="1">Membrane</location>
        <topology evidence="1">Multi-pass membrane protein</topology>
    </subcellularLocation>
</comment>
<organism evidence="6 7">
    <name type="scientific">Dyadobacter arcticus</name>
    <dbReference type="NCBI Taxonomy" id="1078754"/>
    <lineage>
        <taxon>Bacteria</taxon>
        <taxon>Pseudomonadati</taxon>
        <taxon>Bacteroidota</taxon>
        <taxon>Cytophagia</taxon>
        <taxon>Cytophagales</taxon>
        <taxon>Spirosomataceae</taxon>
        <taxon>Dyadobacter</taxon>
    </lineage>
</organism>
<reference evidence="6 7" key="1">
    <citation type="submission" date="2020-03" db="EMBL/GenBank/DDBJ databases">
        <title>Genomic Encyclopedia of Type Strains, Phase IV (KMG-IV): sequencing the most valuable type-strain genomes for metagenomic binning, comparative biology and taxonomic classification.</title>
        <authorList>
            <person name="Goeker M."/>
        </authorList>
    </citation>
    <scope>NUCLEOTIDE SEQUENCE [LARGE SCALE GENOMIC DNA]</scope>
    <source>
        <strain evidence="6 7">DSM 102865</strain>
    </source>
</reference>
<feature type="transmembrane region" description="Helical" evidence="5">
    <location>
        <begin position="95"/>
        <end position="115"/>
    </location>
</feature>
<evidence type="ECO:0000313" key="6">
    <source>
        <dbReference type="EMBL" id="NIJ56122.1"/>
    </source>
</evidence>
<dbReference type="PIRSF" id="PIRSF030066">
    <property type="entry name" value="UCP030066"/>
    <property type="match status" value="1"/>
</dbReference>
<feature type="transmembrane region" description="Helical" evidence="5">
    <location>
        <begin position="72"/>
        <end position="89"/>
    </location>
</feature>
<sequence length="128" mass="14284">MKKVKVYYWICTGILIPALGIGSVYGIVSHPASLKQLTDIDFPTYLAPFLGVARLLGLIAVVNPKYPRLKEWAYAGLTFDIIGAIYSQIATEQPFTDLLFPLLAIFLLSGSYLLYHKKLQYTRGIRSA</sequence>
<keyword evidence="4 5" id="KW-0472">Membrane</keyword>
<evidence type="ECO:0000256" key="4">
    <source>
        <dbReference type="ARBA" id="ARBA00023136"/>
    </source>
</evidence>
<dbReference type="EMBL" id="JAASQJ010000008">
    <property type="protein sequence ID" value="NIJ56122.1"/>
    <property type="molecule type" value="Genomic_DNA"/>
</dbReference>
<dbReference type="InterPro" id="IPR016944">
    <property type="entry name" value="UCP030066"/>
</dbReference>
<evidence type="ECO:0000256" key="2">
    <source>
        <dbReference type="ARBA" id="ARBA00022692"/>
    </source>
</evidence>
<dbReference type="Proteomes" id="UP001179181">
    <property type="component" value="Unassembled WGS sequence"/>
</dbReference>
<proteinExistence type="predicted"/>
<name>A0ABX0UT26_9BACT</name>
<evidence type="ECO:0000256" key="5">
    <source>
        <dbReference type="SAM" id="Phobius"/>
    </source>
</evidence>
<keyword evidence="7" id="KW-1185">Reference proteome</keyword>
<feature type="transmembrane region" description="Helical" evidence="5">
    <location>
        <begin position="7"/>
        <end position="28"/>
    </location>
</feature>
<dbReference type="Pfam" id="PF13564">
    <property type="entry name" value="DoxX_2"/>
    <property type="match status" value="1"/>
</dbReference>
<keyword evidence="2 5" id="KW-0812">Transmembrane</keyword>
<dbReference type="InterPro" id="IPR032808">
    <property type="entry name" value="DoxX"/>
</dbReference>
<gene>
    <name evidence="6" type="ORF">FHS68_005320</name>
</gene>
<evidence type="ECO:0008006" key="8">
    <source>
        <dbReference type="Google" id="ProtNLM"/>
    </source>
</evidence>
<keyword evidence="3 5" id="KW-1133">Transmembrane helix</keyword>
<protein>
    <recommendedName>
        <fullName evidence="8">DoxX-like family protein</fullName>
    </recommendedName>
</protein>
<feature type="transmembrane region" description="Helical" evidence="5">
    <location>
        <begin position="40"/>
        <end position="60"/>
    </location>
</feature>
<evidence type="ECO:0000313" key="7">
    <source>
        <dbReference type="Proteomes" id="UP001179181"/>
    </source>
</evidence>